<sequence>MAQTTSPTISKCSPRPQPLKAFLPITSVTKDASGVNWKSESNSPSLLSPTIGWKSGLRSPGASSRGYSKLSYADPLSLKRTASFDTIYLQPSFNHKNHYVYGNAHTMLCIDKSTQTIDGGSRFKHDSVSDDDKLDKFFRHRFQRKDSSNSSSISGSTPTEHITTQTCPLTPVHRVGTIRNSVEGLNQEIERLVLRNTSVLNIEREEDKDISEGHRAPLAEILGLIRSVNTQTPGENFTPSSLSSSGPPSRGDVESPLGARPLAFSRPASEDSSPGAGDPGSKSGASPKINKFLAREPPDGCERVNLKFIEDQRKPMCDLSLLEDYPPLKPSLTFTLRPSTGSAFYTPSSDAILAPSAAEQGTSESNSEPTSSEKLIKYHFFL</sequence>
<evidence type="ECO:0000256" key="2">
    <source>
        <dbReference type="SAM" id="MobiDB-lite"/>
    </source>
</evidence>
<dbReference type="AlphaFoldDB" id="A0A8D8U140"/>
<feature type="region of interest" description="Disordered" evidence="2">
    <location>
        <begin position="145"/>
        <end position="164"/>
    </location>
</feature>
<proteinExistence type="predicted"/>
<dbReference type="InterPro" id="IPR026642">
    <property type="entry name" value="Glcci1/FAM117"/>
</dbReference>
<evidence type="ECO:0000313" key="3">
    <source>
        <dbReference type="EMBL" id="CAG6697553.1"/>
    </source>
</evidence>
<dbReference type="PANTHER" id="PTHR14972:SF8">
    <property type="entry name" value="GLUCOCORTICOID-INDUCED TRANSCRIPT 1 PROTEIN-LIKE ISOFORM X1"/>
    <property type="match status" value="1"/>
</dbReference>
<dbReference type="Pfam" id="PF15388">
    <property type="entry name" value="FAM117"/>
    <property type="match status" value="1"/>
</dbReference>
<keyword evidence="1" id="KW-0597">Phosphoprotein</keyword>
<name>A0A8D8U140_9HEMI</name>
<feature type="compositionally biased region" description="Low complexity" evidence="2">
    <location>
        <begin position="239"/>
        <end position="249"/>
    </location>
</feature>
<protein>
    <submittedName>
        <fullName evidence="3">Protein FAM117B</fullName>
    </submittedName>
</protein>
<dbReference type="PANTHER" id="PTHR14972">
    <property type="entry name" value="AGAP011572-PA"/>
    <property type="match status" value="1"/>
</dbReference>
<feature type="region of interest" description="Disordered" evidence="2">
    <location>
        <begin position="230"/>
        <end position="296"/>
    </location>
</feature>
<organism evidence="3">
    <name type="scientific">Cacopsylla melanoneura</name>
    <dbReference type="NCBI Taxonomy" id="428564"/>
    <lineage>
        <taxon>Eukaryota</taxon>
        <taxon>Metazoa</taxon>
        <taxon>Ecdysozoa</taxon>
        <taxon>Arthropoda</taxon>
        <taxon>Hexapoda</taxon>
        <taxon>Insecta</taxon>
        <taxon>Pterygota</taxon>
        <taxon>Neoptera</taxon>
        <taxon>Paraneoptera</taxon>
        <taxon>Hemiptera</taxon>
        <taxon>Sternorrhyncha</taxon>
        <taxon>Psylloidea</taxon>
        <taxon>Psyllidae</taxon>
        <taxon>Psyllinae</taxon>
        <taxon>Cacopsylla</taxon>
    </lineage>
</organism>
<dbReference type="EMBL" id="HBUF01333969">
    <property type="protein sequence ID" value="CAG6697553.1"/>
    <property type="molecule type" value="Transcribed_RNA"/>
</dbReference>
<accession>A0A8D8U140</accession>
<evidence type="ECO:0000256" key="1">
    <source>
        <dbReference type="ARBA" id="ARBA00022553"/>
    </source>
</evidence>
<reference evidence="3" key="1">
    <citation type="submission" date="2021-05" db="EMBL/GenBank/DDBJ databases">
        <authorList>
            <person name="Alioto T."/>
            <person name="Alioto T."/>
            <person name="Gomez Garrido J."/>
        </authorList>
    </citation>
    <scope>NUCLEOTIDE SEQUENCE</scope>
</reference>